<feature type="region of interest" description="Disordered" evidence="2">
    <location>
        <begin position="177"/>
        <end position="333"/>
    </location>
</feature>
<feature type="compositionally biased region" description="Basic and acidic residues" evidence="2">
    <location>
        <begin position="355"/>
        <end position="390"/>
    </location>
</feature>
<name>A0A2J6R2T7_HYAVF</name>
<gene>
    <name evidence="3" type="ORF">L207DRAFT_518615</name>
</gene>
<feature type="region of interest" description="Disordered" evidence="2">
    <location>
        <begin position="355"/>
        <end position="410"/>
    </location>
</feature>
<proteinExistence type="predicted"/>
<dbReference type="OrthoDB" id="3558900at2759"/>
<evidence type="ECO:0000256" key="1">
    <source>
        <dbReference type="SAM" id="Coils"/>
    </source>
</evidence>
<feature type="compositionally biased region" description="Low complexity" evidence="2">
    <location>
        <begin position="247"/>
        <end position="259"/>
    </location>
</feature>
<evidence type="ECO:0000313" key="3">
    <source>
        <dbReference type="EMBL" id="PMD32789.1"/>
    </source>
</evidence>
<sequence>MEGRRPTKASSSTPESSGRGGSPPLVLYSPEDSPVEEEESNETGLGSATPFFPRSSEDLGLDDLVTQLQERAQQWKELTRELRRSREREQALRATNAEQIARIAELEEKSGVEYILSKLERARTINKELKATIKNYKDDARDSNWLHQRNLVLERQLAEKTAEVDTTKQLLKTLPGFSSHAKSSRDLHLSTAAPCSRPEPSRDTHPSSVPPAPSRSRSPRDPHLSTSSAASSDFDQQRKPQVSAAPSASLKSRSSQDSSLPAVKPAISSSSSRSTSLRGSHVSEVSAASPSSGSSRNPLISVVIKSYSPPKPSRDPHLLSASAATSHPKSAPDAHLLVAAARRITEETTRFLAERKMQREGAEKKLEKENQESASEKAKPDAVSKRKSLDGDGVQRNAKRRNTAWFWDED</sequence>
<feature type="coiled-coil region" evidence="1">
    <location>
        <begin position="65"/>
        <end position="139"/>
    </location>
</feature>
<reference evidence="3 4" key="1">
    <citation type="submission" date="2016-04" db="EMBL/GenBank/DDBJ databases">
        <title>A degradative enzymes factory behind the ericoid mycorrhizal symbiosis.</title>
        <authorList>
            <consortium name="DOE Joint Genome Institute"/>
            <person name="Martino E."/>
            <person name="Morin E."/>
            <person name="Grelet G."/>
            <person name="Kuo A."/>
            <person name="Kohler A."/>
            <person name="Daghino S."/>
            <person name="Barry K."/>
            <person name="Choi C."/>
            <person name="Cichocki N."/>
            <person name="Clum A."/>
            <person name="Copeland A."/>
            <person name="Hainaut M."/>
            <person name="Haridas S."/>
            <person name="Labutti K."/>
            <person name="Lindquist E."/>
            <person name="Lipzen A."/>
            <person name="Khouja H.-R."/>
            <person name="Murat C."/>
            <person name="Ohm R."/>
            <person name="Olson A."/>
            <person name="Spatafora J."/>
            <person name="Veneault-Fourrey C."/>
            <person name="Henrissat B."/>
            <person name="Grigoriev I."/>
            <person name="Martin F."/>
            <person name="Perotto S."/>
        </authorList>
    </citation>
    <scope>NUCLEOTIDE SEQUENCE [LARGE SCALE GENOMIC DNA]</scope>
    <source>
        <strain evidence="3 4">F</strain>
    </source>
</reference>
<protein>
    <submittedName>
        <fullName evidence="3">Uncharacterized protein</fullName>
    </submittedName>
</protein>
<dbReference type="AlphaFoldDB" id="A0A2J6R2T7"/>
<dbReference type="Proteomes" id="UP000235786">
    <property type="component" value="Unassembled WGS sequence"/>
</dbReference>
<keyword evidence="1" id="KW-0175">Coiled coil</keyword>
<organism evidence="3 4">
    <name type="scientific">Hyaloscypha variabilis (strain UAMH 11265 / GT02V1 / F)</name>
    <name type="common">Meliniomyces variabilis</name>
    <dbReference type="NCBI Taxonomy" id="1149755"/>
    <lineage>
        <taxon>Eukaryota</taxon>
        <taxon>Fungi</taxon>
        <taxon>Dikarya</taxon>
        <taxon>Ascomycota</taxon>
        <taxon>Pezizomycotina</taxon>
        <taxon>Leotiomycetes</taxon>
        <taxon>Helotiales</taxon>
        <taxon>Hyaloscyphaceae</taxon>
        <taxon>Hyaloscypha</taxon>
        <taxon>Hyaloscypha variabilis</taxon>
    </lineage>
</organism>
<dbReference type="EMBL" id="KZ613958">
    <property type="protein sequence ID" value="PMD32789.1"/>
    <property type="molecule type" value="Genomic_DNA"/>
</dbReference>
<evidence type="ECO:0000256" key="2">
    <source>
        <dbReference type="SAM" id="MobiDB-lite"/>
    </source>
</evidence>
<feature type="compositionally biased region" description="Low complexity" evidence="2">
    <location>
        <begin position="268"/>
        <end position="295"/>
    </location>
</feature>
<evidence type="ECO:0000313" key="4">
    <source>
        <dbReference type="Proteomes" id="UP000235786"/>
    </source>
</evidence>
<feature type="region of interest" description="Disordered" evidence="2">
    <location>
        <begin position="1"/>
        <end position="58"/>
    </location>
</feature>
<accession>A0A2J6R2T7</accession>
<keyword evidence="4" id="KW-1185">Reference proteome</keyword>